<dbReference type="GO" id="GO:0004674">
    <property type="term" value="F:protein serine/threonine kinase activity"/>
    <property type="evidence" value="ECO:0007669"/>
    <property type="project" value="UniProtKB-KW"/>
</dbReference>
<evidence type="ECO:0000256" key="9">
    <source>
        <dbReference type="ARBA" id="ARBA00022840"/>
    </source>
</evidence>
<dbReference type="HAMAP" id="MF_01249">
    <property type="entry name" value="HPr_kinase"/>
    <property type="match status" value="1"/>
</dbReference>
<keyword evidence="4 14" id="KW-0723">Serine/threonine-protein kinase</keyword>
<evidence type="ECO:0000259" key="16">
    <source>
        <dbReference type="Pfam" id="PF07475"/>
    </source>
</evidence>
<feature type="binding site" evidence="14">
    <location>
        <begin position="153"/>
        <end position="160"/>
    </location>
    <ligand>
        <name>ATP</name>
        <dbReference type="ChEBI" id="CHEBI:30616"/>
    </ligand>
</feature>
<protein>
    <recommendedName>
        <fullName evidence="14">HPr kinase/phosphorylase</fullName>
        <shortName evidence="14">HPrK/P</shortName>
        <ecNumber evidence="14">2.7.11.-</ecNumber>
        <ecNumber evidence="14">2.7.4.-</ecNumber>
    </recommendedName>
    <alternativeName>
        <fullName evidence="14">HPr(Ser) kinase/phosphorylase</fullName>
    </alternativeName>
</protein>
<dbReference type="RefSeq" id="WP_072724359.1">
    <property type="nucleotide sequence ID" value="NZ_FQXH01000009.1"/>
</dbReference>
<comment type="similarity">
    <text evidence="3 14">Belongs to the HPrK/P family.</text>
</comment>
<keyword evidence="11 14" id="KW-0511">Multifunctional enzyme</keyword>
<dbReference type="FunFam" id="3.40.50.300:FF:000174">
    <property type="entry name" value="HPr kinase/phosphorylase"/>
    <property type="match status" value="1"/>
</dbReference>
<dbReference type="AlphaFoldDB" id="A0A1M5QRU1"/>
<dbReference type="NCBIfam" id="TIGR00679">
    <property type="entry name" value="hpr-ser"/>
    <property type="match status" value="1"/>
</dbReference>
<dbReference type="InterPro" id="IPR011104">
    <property type="entry name" value="Hpr_kin/Pase_C"/>
</dbReference>
<feature type="domain" description="HPr kinase/phosphorylase C-terminal" evidence="16">
    <location>
        <begin position="130"/>
        <end position="298"/>
    </location>
</feature>
<dbReference type="Pfam" id="PF07475">
    <property type="entry name" value="Hpr_kinase_C"/>
    <property type="match status" value="1"/>
</dbReference>
<keyword evidence="7 14" id="KW-0547">Nucleotide-binding</keyword>
<reference evidence="18" key="1">
    <citation type="submission" date="2016-11" db="EMBL/GenBank/DDBJ databases">
        <authorList>
            <person name="Varghese N."/>
            <person name="Submissions S."/>
        </authorList>
    </citation>
    <scope>NUCLEOTIDE SEQUENCE [LARGE SCALE GENOMIC DNA]</scope>
    <source>
        <strain evidence="18">DSM 15285</strain>
    </source>
</reference>
<comment type="miscellaneous">
    <text evidence="14">Both phosphorylation and phosphorolysis are carried out by the same active site and suggest a common mechanism for both reactions.</text>
</comment>
<comment type="catalytic activity">
    <reaction evidence="13 14">
        <text>[HPr protein]-O-phospho-L-serine + phosphate + H(+) = [HPr protein]-L-serine + diphosphate</text>
        <dbReference type="Rhea" id="RHEA:46604"/>
        <dbReference type="Rhea" id="RHEA-COMP:11602"/>
        <dbReference type="Rhea" id="RHEA-COMP:11603"/>
        <dbReference type="ChEBI" id="CHEBI:15378"/>
        <dbReference type="ChEBI" id="CHEBI:29999"/>
        <dbReference type="ChEBI" id="CHEBI:33019"/>
        <dbReference type="ChEBI" id="CHEBI:43474"/>
        <dbReference type="ChEBI" id="CHEBI:83421"/>
    </reaction>
</comment>
<dbReference type="GO" id="GO:0004712">
    <property type="term" value="F:protein serine/threonine/tyrosine kinase activity"/>
    <property type="evidence" value="ECO:0007669"/>
    <property type="project" value="UniProtKB-UniRule"/>
</dbReference>
<dbReference type="SUPFAM" id="SSF53795">
    <property type="entry name" value="PEP carboxykinase-like"/>
    <property type="match status" value="1"/>
</dbReference>
<evidence type="ECO:0000256" key="1">
    <source>
        <dbReference type="ARBA" id="ARBA00001120"/>
    </source>
</evidence>
<evidence type="ECO:0000256" key="12">
    <source>
        <dbReference type="ARBA" id="ARBA00023277"/>
    </source>
</evidence>
<feature type="binding site" evidence="14">
    <location>
        <position position="202"/>
    </location>
    <ligand>
        <name>Mg(2+)</name>
        <dbReference type="ChEBI" id="CHEBI:18420"/>
    </ligand>
</feature>
<feature type="active site" evidence="14">
    <location>
        <position position="243"/>
    </location>
</feature>
<dbReference type="Gene3D" id="3.40.50.300">
    <property type="entry name" value="P-loop containing nucleotide triphosphate hydrolases"/>
    <property type="match status" value="1"/>
</dbReference>
<accession>A0A1M5QRU1</accession>
<comment type="domain">
    <text evidence="14">The Walker A ATP-binding motif also binds Pi and PPi.</text>
</comment>
<keyword evidence="5 14" id="KW-0808">Transferase</keyword>
<dbReference type="GO" id="GO:0000155">
    <property type="term" value="F:phosphorelay sensor kinase activity"/>
    <property type="evidence" value="ECO:0007669"/>
    <property type="project" value="InterPro"/>
</dbReference>
<dbReference type="InterPro" id="IPR011126">
    <property type="entry name" value="Hpr_kin/Pase_Hpr_N"/>
</dbReference>
<feature type="active site" evidence="14">
    <location>
        <position position="159"/>
    </location>
</feature>
<evidence type="ECO:0000256" key="3">
    <source>
        <dbReference type="ARBA" id="ARBA00006883"/>
    </source>
</evidence>
<dbReference type="OrthoDB" id="9778803at2"/>
<dbReference type="InterPro" id="IPR028979">
    <property type="entry name" value="Ser_kin/Pase_Hpr-like_N_sf"/>
</dbReference>
<dbReference type="CDD" id="cd01918">
    <property type="entry name" value="HprK_C"/>
    <property type="match status" value="1"/>
</dbReference>
<feature type="binding site" evidence="14">
    <location>
        <position position="160"/>
    </location>
    <ligand>
        <name>Mg(2+)</name>
        <dbReference type="ChEBI" id="CHEBI:18420"/>
    </ligand>
</feature>
<evidence type="ECO:0000256" key="4">
    <source>
        <dbReference type="ARBA" id="ARBA00022527"/>
    </source>
</evidence>
<dbReference type="GO" id="GO:0000287">
    <property type="term" value="F:magnesium ion binding"/>
    <property type="evidence" value="ECO:0007669"/>
    <property type="project" value="UniProtKB-UniRule"/>
</dbReference>
<evidence type="ECO:0000256" key="5">
    <source>
        <dbReference type="ARBA" id="ARBA00022679"/>
    </source>
</evidence>
<name>A0A1M5QRU1_9FIRM</name>
<evidence type="ECO:0000256" key="13">
    <source>
        <dbReference type="ARBA" id="ARBA00047657"/>
    </source>
</evidence>
<keyword evidence="10 14" id="KW-0460">Magnesium</keyword>
<evidence type="ECO:0000256" key="2">
    <source>
        <dbReference type="ARBA" id="ARBA00001946"/>
    </source>
</evidence>
<comment type="function">
    <text evidence="14">Catalyzes the ATP- as well as the pyrophosphate-dependent phosphorylation of a specific serine residue in HPr, a phosphocarrier protein of the phosphoenolpyruvate-dependent sugar phosphotransferase system (PTS). HprK/P also catalyzes the pyrophosphate-producing, inorganic phosphate-dependent dephosphorylation (phosphorolysis) of seryl-phosphorylated HPr (P-Ser-HPr). The two antagonistic activities of HprK/P are regulated by several intracellular metabolites, which change their concentration in response to the absence or presence of rapidly metabolisable carbon sources (glucose, fructose, etc.) in the growth medium. Therefore, by controlling the phosphorylation state of HPr, HPrK/P is a sensor enzyme that plays a major role in the regulation of carbon metabolism and sugar transport: it mediates carbon catabolite repression (CCR), and regulates PTS-catalyzed carbohydrate uptake and inducer exclusion.</text>
</comment>
<keyword evidence="8 14" id="KW-0418">Kinase</keyword>
<dbReference type="SUPFAM" id="SSF75138">
    <property type="entry name" value="HprK N-terminal domain-like"/>
    <property type="match status" value="1"/>
</dbReference>
<evidence type="ECO:0000256" key="10">
    <source>
        <dbReference type="ARBA" id="ARBA00022842"/>
    </source>
</evidence>
<evidence type="ECO:0000256" key="6">
    <source>
        <dbReference type="ARBA" id="ARBA00022723"/>
    </source>
</evidence>
<comment type="cofactor">
    <cofactor evidence="2 14">
        <name>Mg(2+)</name>
        <dbReference type="ChEBI" id="CHEBI:18420"/>
    </cofactor>
</comment>
<keyword evidence="12 14" id="KW-0119">Carbohydrate metabolism</keyword>
<dbReference type="Proteomes" id="UP000242520">
    <property type="component" value="Unassembled WGS sequence"/>
</dbReference>
<dbReference type="GO" id="GO:0006109">
    <property type="term" value="P:regulation of carbohydrate metabolic process"/>
    <property type="evidence" value="ECO:0007669"/>
    <property type="project" value="UniProtKB-UniRule"/>
</dbReference>
<dbReference type="EMBL" id="FQXH01000009">
    <property type="protein sequence ID" value="SHH16576.1"/>
    <property type="molecule type" value="Genomic_DNA"/>
</dbReference>
<evidence type="ECO:0000313" key="18">
    <source>
        <dbReference type="Proteomes" id="UP000242520"/>
    </source>
</evidence>
<feature type="active site" description="Proton acceptor; for phosphorylation activity. Proton donor; for dephosphorylation activity" evidence="14">
    <location>
        <position position="177"/>
    </location>
</feature>
<dbReference type="PANTHER" id="PTHR30305:SF1">
    <property type="entry name" value="HPR KINASE_PHOSPHORYLASE"/>
    <property type="match status" value="1"/>
</dbReference>
<dbReference type="InterPro" id="IPR003755">
    <property type="entry name" value="HPr(Ser)_kin/Pase"/>
</dbReference>
<dbReference type="Pfam" id="PF02603">
    <property type="entry name" value="Hpr_kinase_N"/>
    <property type="match status" value="1"/>
</dbReference>
<keyword evidence="18" id="KW-1185">Reference proteome</keyword>
<sequence length="307" mass="35135">MDKVSVRQIIEDLKLDIVYMPEDVDYYVTSSDVNRPGLQYAGFFDYFSHDRIQIVGMGEYQYFQYLDEKTRWERLNKLFSYDIPALVLTRGLKPNDDAVECAKKHKKIFLSTKMNTTRFINKLSNYLDAKLAPSTTIHGVLVDVYGIGTLIMGESGVGKSETALELVKRGHRLVADDAVEIRKIDEDVLIGQAPELIRYLMEIRGVGILDIKSLFGVGAIKPKKYIDMVIHLEPWEDGKYYDRLGIDEEYMDILGIPVEKITIPVKPGRNMAMIIEVAARNYRQKAMGYNAAQEFNSKLMQRLGDDR</sequence>
<dbReference type="EC" id="2.7.11.-" evidence="14"/>
<dbReference type="InterPro" id="IPR027417">
    <property type="entry name" value="P-loop_NTPase"/>
</dbReference>
<dbReference type="Gene3D" id="3.40.1390.20">
    <property type="entry name" value="HprK N-terminal domain-like"/>
    <property type="match status" value="1"/>
</dbReference>
<feature type="region of interest" description="Important for the catalytic mechanism of both phosphorylation and dephosphorylation" evidence="14">
    <location>
        <begin position="201"/>
        <end position="210"/>
    </location>
</feature>
<dbReference type="PANTHER" id="PTHR30305">
    <property type="entry name" value="PROTEIN YJDM-RELATED"/>
    <property type="match status" value="1"/>
</dbReference>
<comment type="subunit">
    <text evidence="14">Homohexamer.</text>
</comment>
<feature type="region of interest" description="Important for the catalytic mechanism of dephosphorylation" evidence="14">
    <location>
        <begin position="264"/>
        <end position="269"/>
    </location>
</feature>
<dbReference type="EC" id="2.7.4.-" evidence="14"/>
<feature type="active site" evidence="14">
    <location>
        <position position="138"/>
    </location>
</feature>
<proteinExistence type="inferred from homology"/>
<evidence type="ECO:0000313" key="17">
    <source>
        <dbReference type="EMBL" id="SHH16576.1"/>
    </source>
</evidence>
<dbReference type="GO" id="GO:0005524">
    <property type="term" value="F:ATP binding"/>
    <property type="evidence" value="ECO:0007669"/>
    <property type="project" value="UniProtKB-UniRule"/>
</dbReference>
<organism evidence="17 18">
    <name type="scientific">Tepidibacter thalassicus DSM 15285</name>
    <dbReference type="NCBI Taxonomy" id="1123350"/>
    <lineage>
        <taxon>Bacteria</taxon>
        <taxon>Bacillati</taxon>
        <taxon>Bacillota</taxon>
        <taxon>Clostridia</taxon>
        <taxon>Peptostreptococcales</taxon>
        <taxon>Peptostreptococcaceae</taxon>
        <taxon>Tepidibacter</taxon>
    </lineage>
</organism>
<gene>
    <name evidence="14" type="primary">hprK</name>
    <name evidence="17" type="ORF">SAMN02744040_01057</name>
</gene>
<evidence type="ECO:0000256" key="7">
    <source>
        <dbReference type="ARBA" id="ARBA00022741"/>
    </source>
</evidence>
<evidence type="ECO:0000256" key="14">
    <source>
        <dbReference type="HAMAP-Rule" id="MF_01249"/>
    </source>
</evidence>
<dbReference type="STRING" id="1123350.SAMN02744040_01057"/>
<keyword evidence="6 14" id="KW-0479">Metal-binding</keyword>
<evidence type="ECO:0000259" key="15">
    <source>
        <dbReference type="Pfam" id="PF02603"/>
    </source>
</evidence>
<evidence type="ECO:0000256" key="11">
    <source>
        <dbReference type="ARBA" id="ARBA00023268"/>
    </source>
</evidence>
<feature type="domain" description="HPr(Ser) kinase/phosphorylase N-terminal" evidence="15">
    <location>
        <begin position="4"/>
        <end position="127"/>
    </location>
</feature>
<comment type="catalytic activity">
    <reaction evidence="1 14">
        <text>[HPr protein]-L-serine + ATP = [HPr protein]-O-phospho-L-serine + ADP + H(+)</text>
        <dbReference type="Rhea" id="RHEA:46600"/>
        <dbReference type="Rhea" id="RHEA-COMP:11602"/>
        <dbReference type="Rhea" id="RHEA-COMP:11603"/>
        <dbReference type="ChEBI" id="CHEBI:15378"/>
        <dbReference type="ChEBI" id="CHEBI:29999"/>
        <dbReference type="ChEBI" id="CHEBI:30616"/>
        <dbReference type="ChEBI" id="CHEBI:83421"/>
        <dbReference type="ChEBI" id="CHEBI:456216"/>
    </reaction>
</comment>
<evidence type="ECO:0000256" key="8">
    <source>
        <dbReference type="ARBA" id="ARBA00022777"/>
    </source>
</evidence>
<keyword evidence="9 14" id="KW-0067">ATP-binding</keyword>